<keyword evidence="3 6" id="KW-0645">Protease</keyword>
<evidence type="ECO:0000256" key="2">
    <source>
        <dbReference type="ARBA" id="ARBA00022438"/>
    </source>
</evidence>
<dbReference type="InterPro" id="IPR036005">
    <property type="entry name" value="Creatinase/aminopeptidase-like"/>
</dbReference>
<feature type="binding site" evidence="6">
    <location>
        <position position="86"/>
    </location>
    <ligand>
        <name>substrate</name>
    </ligand>
</feature>
<dbReference type="PROSITE" id="PS00680">
    <property type="entry name" value="MAP_1"/>
    <property type="match status" value="1"/>
</dbReference>
<dbReference type="Pfam" id="PF00557">
    <property type="entry name" value="Peptidase_M24"/>
    <property type="match status" value="1"/>
</dbReference>
<keyword evidence="10" id="KW-1185">Reference proteome</keyword>
<dbReference type="EC" id="3.4.11.18" evidence="6 7"/>
<dbReference type="InterPro" id="IPR002467">
    <property type="entry name" value="Pept_M24A_MAP1"/>
</dbReference>
<dbReference type="PRINTS" id="PR00599">
    <property type="entry name" value="MAPEPTIDASE"/>
</dbReference>
<sequence length="264" mass="28704">MARRHKIKIKTPHEIGRMRIAGAIASEVLLELAKAIEPGRTTLEIDQLAAELMRQRECKSAFLGYRGQSGPFKGQICISVNEEVVHGLGGPRKIQPGDVVKLDVGIVKNGWIGDNAITVAVGDVPDETRRLLIATEESLFAAISHARAGERLADLCGSVEEYVKPLGFTVVRDFVGHGVGRDLHEAPQVPNYRPQGKSPILEPGMILAIEPMVNAGVRTVRILDDGWTVVTTDGKPSAHFEHTVLITEGEPELLTWRPRGVPGL</sequence>
<comment type="function">
    <text evidence="1 6">Removes the N-terminal methionine from nascent proteins. The N-terminal methionine is often cleaved when the second residue in the primary sequence is small and uncharged (Met-Ala-, Cys, Gly, Pro, Ser, Thr, or Val). Requires deformylation of the N(alpha)-formylated initiator methionine before it can be hydrolyzed.</text>
</comment>
<evidence type="ECO:0000256" key="7">
    <source>
        <dbReference type="RuleBase" id="RU003653"/>
    </source>
</evidence>
<keyword evidence="4 6" id="KW-0479">Metal-binding</keyword>
<comment type="catalytic activity">
    <reaction evidence="6 7">
        <text>Release of N-terminal amino acids, preferentially methionine, from peptides and arylamides.</text>
        <dbReference type="EC" id="3.4.11.18"/>
    </reaction>
</comment>
<feature type="binding site" evidence="6">
    <location>
        <position position="241"/>
    </location>
    <ligand>
        <name>a divalent metal cation</name>
        <dbReference type="ChEBI" id="CHEBI:60240"/>
        <label>1</label>
    </ligand>
</feature>
<proteinExistence type="inferred from homology"/>
<evidence type="ECO:0000256" key="4">
    <source>
        <dbReference type="ARBA" id="ARBA00022723"/>
    </source>
</evidence>
<evidence type="ECO:0000259" key="8">
    <source>
        <dbReference type="Pfam" id="PF00557"/>
    </source>
</evidence>
<keyword evidence="5 6" id="KW-0378">Hydrolase</keyword>
<dbReference type="NCBIfam" id="TIGR00500">
    <property type="entry name" value="met_pdase_I"/>
    <property type="match status" value="1"/>
</dbReference>
<comment type="cofactor">
    <cofactor evidence="6">
        <name>Co(2+)</name>
        <dbReference type="ChEBI" id="CHEBI:48828"/>
    </cofactor>
    <cofactor evidence="6">
        <name>Zn(2+)</name>
        <dbReference type="ChEBI" id="CHEBI:29105"/>
    </cofactor>
    <cofactor evidence="6">
        <name>Mn(2+)</name>
        <dbReference type="ChEBI" id="CHEBI:29035"/>
    </cofactor>
    <cofactor evidence="6">
        <name>Fe(2+)</name>
        <dbReference type="ChEBI" id="CHEBI:29033"/>
    </cofactor>
    <text evidence="6">Binds 2 divalent metal cations per subunit. Has a high-affinity and a low affinity metal-binding site. The true nature of the physiological cofactor is under debate. The enzyme is active with cobalt, zinc, manganese or divalent iron ions. Most likely, methionine aminopeptidases function as mononuclear Fe(2+)-metalloproteases under physiological conditions, and the catalytically relevant metal-binding site has been assigned to the histidine-containing high-affinity site.</text>
</comment>
<feature type="binding site" evidence="6">
    <location>
        <position position="177"/>
    </location>
    <ligand>
        <name>a divalent metal cation</name>
        <dbReference type="ChEBI" id="CHEBI:60240"/>
        <label>2</label>
        <note>catalytic</note>
    </ligand>
</feature>
<dbReference type="Gene3D" id="3.90.230.10">
    <property type="entry name" value="Creatinase/methionine aminopeptidase superfamily"/>
    <property type="match status" value="1"/>
</dbReference>
<dbReference type="GO" id="GO:0004239">
    <property type="term" value="F:initiator methionyl aminopeptidase activity"/>
    <property type="evidence" value="ECO:0007669"/>
    <property type="project" value="UniProtKB-EC"/>
</dbReference>
<evidence type="ECO:0000313" key="10">
    <source>
        <dbReference type="Proteomes" id="UP001320876"/>
    </source>
</evidence>
<feature type="binding site" evidence="6">
    <location>
        <position position="210"/>
    </location>
    <ligand>
        <name>a divalent metal cation</name>
        <dbReference type="ChEBI" id="CHEBI:60240"/>
        <label>2</label>
        <note>catalytic</note>
    </ligand>
</feature>
<dbReference type="Proteomes" id="UP001320876">
    <property type="component" value="Unassembled WGS sequence"/>
</dbReference>
<feature type="binding site" evidence="6">
    <location>
        <position position="103"/>
    </location>
    <ligand>
        <name>a divalent metal cation</name>
        <dbReference type="ChEBI" id="CHEBI:60240"/>
        <label>1</label>
    </ligand>
</feature>
<dbReference type="RefSeq" id="WP_264489572.1">
    <property type="nucleotide sequence ID" value="NZ_JAPDDT010000014.1"/>
</dbReference>
<dbReference type="PANTHER" id="PTHR43330">
    <property type="entry name" value="METHIONINE AMINOPEPTIDASE"/>
    <property type="match status" value="1"/>
</dbReference>
<dbReference type="SUPFAM" id="SSF55920">
    <property type="entry name" value="Creatinase/aminopeptidase"/>
    <property type="match status" value="1"/>
</dbReference>
<feature type="binding site" evidence="6">
    <location>
        <position position="184"/>
    </location>
    <ligand>
        <name>substrate</name>
    </ligand>
</feature>
<dbReference type="InterPro" id="IPR001714">
    <property type="entry name" value="Pept_M24_MAP"/>
</dbReference>
<evidence type="ECO:0000256" key="5">
    <source>
        <dbReference type="ARBA" id="ARBA00022801"/>
    </source>
</evidence>
<evidence type="ECO:0000313" key="9">
    <source>
        <dbReference type="EMBL" id="MCW1925466.1"/>
    </source>
</evidence>
<dbReference type="EMBL" id="JAPDDT010000014">
    <property type="protein sequence ID" value="MCW1925466.1"/>
    <property type="molecule type" value="Genomic_DNA"/>
</dbReference>
<protein>
    <recommendedName>
        <fullName evidence="6 7">Methionine aminopeptidase</fullName>
        <shortName evidence="6">MAP</shortName>
        <shortName evidence="6">MetAP</shortName>
        <ecNumber evidence="6 7">3.4.11.18</ecNumber>
    </recommendedName>
    <alternativeName>
        <fullName evidence="6">Peptidase M</fullName>
    </alternativeName>
</protein>
<dbReference type="PANTHER" id="PTHR43330:SF27">
    <property type="entry name" value="METHIONINE AMINOPEPTIDASE"/>
    <property type="match status" value="1"/>
</dbReference>
<feature type="domain" description="Peptidase M24" evidence="8">
    <location>
        <begin position="17"/>
        <end position="248"/>
    </location>
</feature>
<name>A0ABT3GPR0_9BACT</name>
<evidence type="ECO:0000256" key="3">
    <source>
        <dbReference type="ARBA" id="ARBA00022670"/>
    </source>
</evidence>
<reference evidence="9 10" key="1">
    <citation type="submission" date="2022-10" db="EMBL/GenBank/DDBJ databases">
        <title>Luteolibacter arcticus strain CCTCC AB 2014275, whole genome shotgun sequencing project.</title>
        <authorList>
            <person name="Zhao G."/>
            <person name="Shen L."/>
        </authorList>
    </citation>
    <scope>NUCLEOTIDE SEQUENCE [LARGE SCALE GENOMIC DNA]</scope>
    <source>
        <strain evidence="9 10">CCTCC AB 2014275</strain>
    </source>
</reference>
<dbReference type="InterPro" id="IPR000994">
    <property type="entry name" value="Pept_M24"/>
</dbReference>
<dbReference type="HAMAP" id="MF_01974">
    <property type="entry name" value="MetAP_1"/>
    <property type="match status" value="1"/>
</dbReference>
<evidence type="ECO:0000256" key="6">
    <source>
        <dbReference type="HAMAP-Rule" id="MF_01974"/>
    </source>
</evidence>
<evidence type="ECO:0000256" key="1">
    <source>
        <dbReference type="ARBA" id="ARBA00002521"/>
    </source>
</evidence>
<organism evidence="9 10">
    <name type="scientific">Luteolibacter arcticus</name>
    <dbReference type="NCBI Taxonomy" id="1581411"/>
    <lineage>
        <taxon>Bacteria</taxon>
        <taxon>Pseudomonadati</taxon>
        <taxon>Verrucomicrobiota</taxon>
        <taxon>Verrucomicrobiia</taxon>
        <taxon>Verrucomicrobiales</taxon>
        <taxon>Verrucomicrobiaceae</taxon>
        <taxon>Luteolibacter</taxon>
    </lineage>
</organism>
<gene>
    <name evidence="6 9" type="primary">map</name>
    <name evidence="9" type="ORF">OKA05_23110</name>
</gene>
<dbReference type="CDD" id="cd01086">
    <property type="entry name" value="MetAP1"/>
    <property type="match status" value="1"/>
</dbReference>
<feature type="binding site" evidence="6">
    <location>
        <position position="241"/>
    </location>
    <ligand>
        <name>a divalent metal cation</name>
        <dbReference type="ChEBI" id="CHEBI:60240"/>
        <label>2</label>
        <note>catalytic</note>
    </ligand>
</feature>
<comment type="similarity">
    <text evidence="6">Belongs to the peptidase M24A family. Methionine aminopeptidase type 1 subfamily.</text>
</comment>
<feature type="binding site" evidence="6">
    <location>
        <position position="114"/>
    </location>
    <ligand>
        <name>a divalent metal cation</name>
        <dbReference type="ChEBI" id="CHEBI:60240"/>
        <label>2</label>
        <note>catalytic</note>
    </ligand>
</feature>
<keyword evidence="2 6" id="KW-0031">Aminopeptidase</keyword>
<comment type="subunit">
    <text evidence="6">Monomer.</text>
</comment>
<feature type="binding site" evidence="6">
    <location>
        <position position="114"/>
    </location>
    <ligand>
        <name>a divalent metal cation</name>
        <dbReference type="ChEBI" id="CHEBI:60240"/>
        <label>1</label>
    </ligand>
</feature>
<comment type="caution">
    <text evidence="9">The sequence shown here is derived from an EMBL/GenBank/DDBJ whole genome shotgun (WGS) entry which is preliminary data.</text>
</comment>
<accession>A0ABT3GPR0</accession>